<protein>
    <submittedName>
        <fullName evidence="1">Uncharacterized protein</fullName>
    </submittedName>
</protein>
<keyword evidence="2" id="KW-1185">Reference proteome</keyword>
<accession>A0ACC0AGW4</accession>
<name>A0ACC0AGW4_CATRO</name>
<dbReference type="EMBL" id="CM044706">
    <property type="protein sequence ID" value="KAI5659841.1"/>
    <property type="molecule type" value="Genomic_DNA"/>
</dbReference>
<evidence type="ECO:0000313" key="1">
    <source>
        <dbReference type="EMBL" id="KAI5659841.1"/>
    </source>
</evidence>
<dbReference type="Proteomes" id="UP001060085">
    <property type="component" value="Linkage Group LG06"/>
</dbReference>
<gene>
    <name evidence="1" type="ORF">M9H77_28634</name>
</gene>
<proteinExistence type="predicted"/>
<reference evidence="2" key="1">
    <citation type="journal article" date="2023" name="Nat. Plants">
        <title>Single-cell RNA sequencing provides a high-resolution roadmap for understanding the multicellular compartmentation of specialized metabolism.</title>
        <authorList>
            <person name="Sun S."/>
            <person name="Shen X."/>
            <person name="Li Y."/>
            <person name="Li Y."/>
            <person name="Wang S."/>
            <person name="Li R."/>
            <person name="Zhang H."/>
            <person name="Shen G."/>
            <person name="Guo B."/>
            <person name="Wei J."/>
            <person name="Xu J."/>
            <person name="St-Pierre B."/>
            <person name="Chen S."/>
            <person name="Sun C."/>
        </authorList>
    </citation>
    <scope>NUCLEOTIDE SEQUENCE [LARGE SCALE GENOMIC DNA]</scope>
</reference>
<comment type="caution">
    <text evidence="1">The sequence shown here is derived from an EMBL/GenBank/DDBJ whole genome shotgun (WGS) entry which is preliminary data.</text>
</comment>
<sequence length="514" mass="56452">MVEGLDMALDDIIKKKKQKAKANKADFGALGSGSGIGSDGGVGGGGAGRDVGDLKWYSIHYDGSGRPKGNADVVYELHSDALAAIRRYNNRLLDGNRLTLVLSNSDVVTSAIPPASHGVETQRWAYGSYWQHGLVQVQGRGKKRGHQPKEVSAEALDADLEKYREQAMFNSEEEAISLKMAEALVGVAVEAAFSKALSYATEEISGALDVRGNLEILAEELQLIQALLGDAETKSSSSGLVHLWLERLKDAAADADILLDEFAYEIIRKKMLKGKKEKGDKFTNREAIVNQLKKEISGKTFLLVLDDAWNEDAGLWGHMKDALQEIGGSKGSRIIVTTRSEIVVSVMNGSVYPLGKLSEEDSQKLFEKIAFGNDGVEKTPELVKIGQRIVKRCGRIPLAVKAMASLMSSRRDELEWKKIEESSIHNISDEVLSSIRLSFNHLPSLSLKQCLAFCSVFPKDSILERKKLIQIWMAHGLLNPHRGSKLEMEDVGNNYVNALLQRSLCWKIFGKGSE</sequence>
<evidence type="ECO:0000313" key="2">
    <source>
        <dbReference type="Proteomes" id="UP001060085"/>
    </source>
</evidence>
<organism evidence="1 2">
    <name type="scientific">Catharanthus roseus</name>
    <name type="common">Madagascar periwinkle</name>
    <name type="synonym">Vinca rosea</name>
    <dbReference type="NCBI Taxonomy" id="4058"/>
    <lineage>
        <taxon>Eukaryota</taxon>
        <taxon>Viridiplantae</taxon>
        <taxon>Streptophyta</taxon>
        <taxon>Embryophyta</taxon>
        <taxon>Tracheophyta</taxon>
        <taxon>Spermatophyta</taxon>
        <taxon>Magnoliopsida</taxon>
        <taxon>eudicotyledons</taxon>
        <taxon>Gunneridae</taxon>
        <taxon>Pentapetalae</taxon>
        <taxon>asterids</taxon>
        <taxon>lamiids</taxon>
        <taxon>Gentianales</taxon>
        <taxon>Apocynaceae</taxon>
        <taxon>Rauvolfioideae</taxon>
        <taxon>Vinceae</taxon>
        <taxon>Catharanthinae</taxon>
        <taxon>Catharanthus</taxon>
    </lineage>
</organism>